<protein>
    <submittedName>
        <fullName evidence="5">DUF916 domain-containing protein</fullName>
    </submittedName>
</protein>
<accession>A0A2W2CV64</accession>
<feature type="transmembrane region" description="Helical" evidence="2">
    <location>
        <begin position="320"/>
        <end position="339"/>
    </location>
</feature>
<evidence type="ECO:0000256" key="2">
    <source>
        <dbReference type="SAM" id="Phobius"/>
    </source>
</evidence>
<name>A0A2W2CV64_9ACTN</name>
<feature type="signal peptide" evidence="3">
    <location>
        <begin position="1"/>
        <end position="24"/>
    </location>
</feature>
<feature type="region of interest" description="Disordered" evidence="1">
    <location>
        <begin position="356"/>
        <end position="394"/>
    </location>
</feature>
<proteinExistence type="predicted"/>
<dbReference type="Pfam" id="PF06030">
    <property type="entry name" value="WxLIP_PGBD"/>
    <property type="match status" value="1"/>
</dbReference>
<organism evidence="5 6">
    <name type="scientific">Micromonospora deserti</name>
    <dbReference type="NCBI Taxonomy" id="2070366"/>
    <lineage>
        <taxon>Bacteria</taxon>
        <taxon>Bacillati</taxon>
        <taxon>Actinomycetota</taxon>
        <taxon>Actinomycetes</taxon>
        <taxon>Micromonosporales</taxon>
        <taxon>Micromonosporaceae</taxon>
        <taxon>Micromonospora</taxon>
    </lineage>
</organism>
<evidence type="ECO:0000259" key="4">
    <source>
        <dbReference type="Pfam" id="PF06030"/>
    </source>
</evidence>
<dbReference type="RefSeq" id="WP_111133180.1">
    <property type="nucleotide sequence ID" value="NZ_POUB01000021.1"/>
</dbReference>
<feature type="chain" id="PRO_5015930107" evidence="3">
    <location>
        <begin position="25"/>
        <end position="394"/>
    </location>
</feature>
<gene>
    <name evidence="5" type="ORF">C1I99_05810</name>
</gene>
<evidence type="ECO:0000313" key="5">
    <source>
        <dbReference type="EMBL" id="PZG01771.1"/>
    </source>
</evidence>
<keyword evidence="2" id="KW-0472">Membrane</keyword>
<keyword evidence="3" id="KW-0732">Signal</keyword>
<feature type="compositionally biased region" description="Basic and acidic residues" evidence="1">
    <location>
        <begin position="384"/>
        <end position="394"/>
    </location>
</feature>
<evidence type="ECO:0000256" key="3">
    <source>
        <dbReference type="SAM" id="SignalP"/>
    </source>
</evidence>
<keyword evidence="6" id="KW-1185">Reference proteome</keyword>
<sequence>MRLPAVFAAALVLAAVTPAPRVAAAPLAPRPTAVPVPAGSGGPKVAVPDPPPAMTVGVVPSTPTGPNGRSAFVYKLNPGAAITDHVGIVNHSTRPITVSVYASDAFTTAQGGYDLLPAGRQPVDVGSWVRLPSRTVTVPSTSRLDVPFTLTVPDNATPGDHAGGIVASLAGTTTDAQGNQVSVDHRVGSRIHLRVTGELAPALAVEDLVIRHAGAINPLAGGTVTATFTVRNTGNVRLTAGPSLRVAGPFGVAARTAGAAPLPEILPGGSLRTTVRMTGVPPLVRLSATAAAQPRPVGDQVLDPPPPTATADAGLWALPWPQLLLALALGLGGWTVTLIRRRRRTHFALALDQARAQGRAEAARESQPATSVRRAAGPAVGDTPPDRDMGKDDQ</sequence>
<keyword evidence="2" id="KW-0812">Transmembrane</keyword>
<reference evidence="5 6" key="1">
    <citation type="submission" date="2018-01" db="EMBL/GenBank/DDBJ databases">
        <title>Draft genome sequence of Salinispora sp. 13K206.</title>
        <authorList>
            <person name="Sahin N."/>
            <person name="Saygin H."/>
            <person name="Ay H."/>
        </authorList>
    </citation>
    <scope>NUCLEOTIDE SEQUENCE [LARGE SCALE GENOMIC DNA]</scope>
    <source>
        <strain evidence="5 6">13K206</strain>
    </source>
</reference>
<feature type="domain" description="WxL Interacting Protein peptidoglycan binding" evidence="4">
    <location>
        <begin position="72"/>
        <end position="166"/>
    </location>
</feature>
<evidence type="ECO:0000313" key="6">
    <source>
        <dbReference type="Proteomes" id="UP000248749"/>
    </source>
</evidence>
<keyword evidence="2" id="KW-1133">Transmembrane helix</keyword>
<comment type="caution">
    <text evidence="5">The sequence shown here is derived from an EMBL/GenBank/DDBJ whole genome shotgun (WGS) entry which is preliminary data.</text>
</comment>
<dbReference type="InterPro" id="IPR010317">
    <property type="entry name" value="WxLIP_PGBD"/>
</dbReference>
<dbReference type="OrthoDB" id="4336304at2"/>
<dbReference type="Proteomes" id="UP000248749">
    <property type="component" value="Unassembled WGS sequence"/>
</dbReference>
<dbReference type="AlphaFoldDB" id="A0A2W2CV64"/>
<dbReference type="EMBL" id="POUB01000021">
    <property type="protein sequence ID" value="PZG01771.1"/>
    <property type="molecule type" value="Genomic_DNA"/>
</dbReference>
<evidence type="ECO:0000256" key="1">
    <source>
        <dbReference type="SAM" id="MobiDB-lite"/>
    </source>
</evidence>